<comment type="caution">
    <text evidence="6">The sequence shown here is derived from an EMBL/GenBank/DDBJ whole genome shotgun (WGS) entry which is preliminary data.</text>
</comment>
<dbReference type="Gene3D" id="1.10.10.10">
    <property type="entry name" value="Winged helix-like DNA-binding domain superfamily/Winged helix DNA-binding domain"/>
    <property type="match status" value="1"/>
</dbReference>
<dbReference type="SUPFAM" id="SSF46785">
    <property type="entry name" value="Winged helix' DNA-binding domain"/>
    <property type="match status" value="1"/>
</dbReference>
<dbReference type="FunFam" id="1.10.10.10:FF:000001">
    <property type="entry name" value="LysR family transcriptional regulator"/>
    <property type="match status" value="1"/>
</dbReference>
<name>A0A5N7JSI8_9PSED</name>
<dbReference type="Proteomes" id="UP000326112">
    <property type="component" value="Unassembled WGS sequence"/>
</dbReference>
<dbReference type="EMBL" id="VUAZ01000102">
    <property type="protein sequence ID" value="MPR03650.1"/>
    <property type="molecule type" value="Genomic_DNA"/>
</dbReference>
<sequence length="309" mass="34245">MTLSDGTARNLSDLYYFAKVVEAGGFAAAGRLLGIPKSRLSRRIAELEERLGARLLQRTTRQLTLTAVGERYLRHCQAMLLEAEMADEAVASMSSEPRGRLRVSCPVGMGQHMLQEMVAGFLAAHPLVQLEMILVNRRVDLVAEGIDVALRVRELGDEDPLLVTKRLRQAQTLLVASPEFLQGRQVTTLADLKQLPILGALEADRLVHLRLIDPQGHSEVLMMEARLGIDDFIVRKACALKGLGFTLLPMMYCEAELASGELVQLLPQWSSPGGWLQAVYPHRRGVLPAIRAWIDYLEEAFKGCGDRLL</sequence>
<reference evidence="7 9" key="2">
    <citation type="journal article" date="2020" name="Int. J. Syst. Evol. Microbiol.">
        <title>Pseudomonas kitaguniensis sp. nov., a pathogen causing bacterial rot of Welsh onion in Japan.</title>
        <authorList>
            <person name="Sawada H."/>
            <person name="Fujikawa T."/>
            <person name="Nishiwaki Y."/>
            <person name="Horita H."/>
        </authorList>
    </citation>
    <scope>NUCLEOTIDE SEQUENCE [LARGE SCALE GENOMIC DNA]</scope>
    <source>
        <strain evidence="7 9">MAFF 212408</strain>
    </source>
</reference>
<dbReference type="PROSITE" id="PS50931">
    <property type="entry name" value="HTH_LYSR"/>
    <property type="match status" value="1"/>
</dbReference>
<dbReference type="InterPro" id="IPR036390">
    <property type="entry name" value="WH_DNA-bd_sf"/>
</dbReference>
<proteinExistence type="inferred from homology"/>
<dbReference type="GO" id="GO:0003700">
    <property type="term" value="F:DNA-binding transcription factor activity"/>
    <property type="evidence" value="ECO:0007669"/>
    <property type="project" value="InterPro"/>
</dbReference>
<dbReference type="GO" id="GO:0043565">
    <property type="term" value="F:sequence-specific DNA binding"/>
    <property type="evidence" value="ECO:0007669"/>
    <property type="project" value="TreeGrafter"/>
</dbReference>
<dbReference type="InterPro" id="IPR005119">
    <property type="entry name" value="LysR_subst-bd"/>
</dbReference>
<dbReference type="InterPro" id="IPR000847">
    <property type="entry name" value="LysR_HTH_N"/>
</dbReference>
<dbReference type="Pfam" id="PF00126">
    <property type="entry name" value="HTH_1"/>
    <property type="match status" value="1"/>
</dbReference>
<dbReference type="GO" id="GO:0006351">
    <property type="term" value="P:DNA-templated transcription"/>
    <property type="evidence" value="ECO:0007669"/>
    <property type="project" value="TreeGrafter"/>
</dbReference>
<dbReference type="RefSeq" id="WP_058413505.1">
    <property type="nucleotide sequence ID" value="NZ_JBNMRP010000022.1"/>
</dbReference>
<protein>
    <submittedName>
        <fullName evidence="6">LysR family transcriptional regulator</fullName>
    </submittedName>
</protein>
<dbReference type="PANTHER" id="PTHR30537">
    <property type="entry name" value="HTH-TYPE TRANSCRIPTIONAL REGULATOR"/>
    <property type="match status" value="1"/>
</dbReference>
<dbReference type="EMBL" id="VUBA01000054">
    <property type="protein sequence ID" value="MPQ84348.1"/>
    <property type="molecule type" value="Genomic_DNA"/>
</dbReference>
<accession>A0A5N7JSI8</accession>
<dbReference type="Pfam" id="PF03466">
    <property type="entry name" value="LysR_substrate"/>
    <property type="match status" value="1"/>
</dbReference>
<evidence type="ECO:0000256" key="2">
    <source>
        <dbReference type="ARBA" id="ARBA00023015"/>
    </source>
</evidence>
<dbReference type="PANTHER" id="PTHR30537:SF31">
    <property type="entry name" value="TRANSCRIPTIONAL REGULATOR, LYSR FAMILY"/>
    <property type="match status" value="1"/>
</dbReference>
<evidence type="ECO:0000256" key="3">
    <source>
        <dbReference type="ARBA" id="ARBA00023125"/>
    </source>
</evidence>
<evidence type="ECO:0000259" key="5">
    <source>
        <dbReference type="PROSITE" id="PS50931"/>
    </source>
</evidence>
<keyword evidence="4" id="KW-0804">Transcription</keyword>
<evidence type="ECO:0000313" key="8">
    <source>
        <dbReference type="Proteomes" id="UP000325438"/>
    </source>
</evidence>
<dbReference type="SUPFAM" id="SSF53850">
    <property type="entry name" value="Periplasmic binding protein-like II"/>
    <property type="match status" value="1"/>
</dbReference>
<dbReference type="Proteomes" id="UP000325438">
    <property type="component" value="Unassembled WGS sequence"/>
</dbReference>
<evidence type="ECO:0000313" key="7">
    <source>
        <dbReference type="EMBL" id="MPR03650.1"/>
    </source>
</evidence>
<dbReference type="Gene3D" id="3.40.190.290">
    <property type="match status" value="1"/>
</dbReference>
<keyword evidence="3" id="KW-0238">DNA-binding</keyword>
<keyword evidence="2" id="KW-0805">Transcription regulation</keyword>
<dbReference type="AlphaFoldDB" id="A0A5N7JSI8"/>
<feature type="domain" description="HTH lysR-type" evidence="5">
    <location>
        <begin position="9"/>
        <end position="66"/>
    </location>
</feature>
<evidence type="ECO:0000256" key="1">
    <source>
        <dbReference type="ARBA" id="ARBA00009437"/>
    </source>
</evidence>
<evidence type="ECO:0000313" key="6">
    <source>
        <dbReference type="EMBL" id="MPQ84348.1"/>
    </source>
</evidence>
<gene>
    <name evidence="7" type="ORF">F0169_17180</name>
    <name evidence="6" type="ORF">F0170_10320</name>
</gene>
<dbReference type="InterPro" id="IPR036388">
    <property type="entry name" value="WH-like_DNA-bd_sf"/>
</dbReference>
<organism evidence="6 8">
    <name type="scientific">Pseudomonas kitaguniensis</name>
    <dbReference type="NCBI Taxonomy" id="2607908"/>
    <lineage>
        <taxon>Bacteria</taxon>
        <taxon>Pseudomonadati</taxon>
        <taxon>Pseudomonadota</taxon>
        <taxon>Gammaproteobacteria</taxon>
        <taxon>Pseudomonadales</taxon>
        <taxon>Pseudomonadaceae</taxon>
        <taxon>Pseudomonas</taxon>
    </lineage>
</organism>
<comment type="similarity">
    <text evidence="1">Belongs to the LysR transcriptional regulatory family.</text>
</comment>
<evidence type="ECO:0000313" key="9">
    <source>
        <dbReference type="Proteomes" id="UP000326112"/>
    </source>
</evidence>
<evidence type="ECO:0000256" key="4">
    <source>
        <dbReference type="ARBA" id="ARBA00023163"/>
    </source>
</evidence>
<dbReference type="InterPro" id="IPR058163">
    <property type="entry name" value="LysR-type_TF_proteobact-type"/>
</dbReference>
<reference evidence="6 8" key="1">
    <citation type="submission" date="2019-09" db="EMBL/GenBank/DDBJ databases">
        <title>The draft genomes of Allium pathogen Pseudomonas sp.</title>
        <authorList>
            <person name="Fujikawa T."/>
            <person name="Sawada H."/>
        </authorList>
    </citation>
    <scope>NUCLEOTIDE SEQUENCE [LARGE SCALE GENOMIC DNA]</scope>
    <source>
        <strain evidence="6 8">MAFF 730085</strain>
    </source>
</reference>
<keyword evidence="9" id="KW-1185">Reference proteome</keyword>
<reference evidence="7 9" key="3">
    <citation type="journal article" date="2023" name="Plant Pathol.">
        <title>Dismantling and reorganizing Pseudomonas marginalis sensu#lato.</title>
        <authorList>
            <person name="Sawada H."/>
            <person name="Fujikawa T."/>
            <person name="Satou M."/>
        </authorList>
    </citation>
    <scope>NUCLEOTIDE SEQUENCE [LARGE SCALE GENOMIC DNA]</scope>
    <source>
        <strain evidence="7 9">MAFF 212408</strain>
    </source>
</reference>